<name>A0A1U7IGW6_9CYAN</name>
<reference evidence="1 2" key="1">
    <citation type="submission" date="2016-11" db="EMBL/GenBank/DDBJ databases">
        <title>Draft Genome Sequences of Nine Cyanobacterial Strains from Diverse Habitats.</title>
        <authorList>
            <person name="Zhu T."/>
            <person name="Hou S."/>
            <person name="Lu X."/>
            <person name="Hess W.R."/>
        </authorList>
    </citation>
    <scope>NUCLEOTIDE SEQUENCE [LARGE SCALE GENOMIC DNA]</scope>
    <source>
        <strain evidence="1 2">IAM M-71</strain>
    </source>
</reference>
<protein>
    <submittedName>
        <fullName evidence="1">Uncharacterized protein</fullName>
    </submittedName>
</protein>
<dbReference type="AlphaFoldDB" id="A0A1U7IGW6"/>
<dbReference type="RefSeq" id="WP_073594701.1">
    <property type="nucleotide sequence ID" value="NZ_MRCE01000016.1"/>
</dbReference>
<dbReference type="EMBL" id="MRCE01000016">
    <property type="protein sequence ID" value="OKH36346.1"/>
    <property type="molecule type" value="Genomic_DNA"/>
</dbReference>
<proteinExistence type="predicted"/>
<sequence>MTAWQVGQKLICDRKGTEAYIMQLSETNVGIYATLYNPKLGFSLCCHTEMLVASGWKLSTNLSPTN</sequence>
<comment type="caution">
    <text evidence="1">The sequence shown here is derived from an EMBL/GenBank/DDBJ whole genome shotgun (WGS) entry which is preliminary data.</text>
</comment>
<evidence type="ECO:0000313" key="2">
    <source>
        <dbReference type="Proteomes" id="UP000185860"/>
    </source>
</evidence>
<evidence type="ECO:0000313" key="1">
    <source>
        <dbReference type="EMBL" id="OKH36346.1"/>
    </source>
</evidence>
<dbReference type="Proteomes" id="UP000185860">
    <property type="component" value="Unassembled WGS sequence"/>
</dbReference>
<organism evidence="1 2">
    <name type="scientific">[Phormidium ambiguum] IAM M-71</name>
    <dbReference type="NCBI Taxonomy" id="454136"/>
    <lineage>
        <taxon>Bacteria</taxon>
        <taxon>Bacillati</taxon>
        <taxon>Cyanobacteriota</taxon>
        <taxon>Cyanophyceae</taxon>
        <taxon>Oscillatoriophycideae</taxon>
        <taxon>Aerosakkonematales</taxon>
        <taxon>Aerosakkonemataceae</taxon>
        <taxon>Floridanema</taxon>
    </lineage>
</organism>
<gene>
    <name evidence="1" type="ORF">NIES2119_16990</name>
</gene>
<accession>A0A1U7IGW6</accession>